<reference evidence="1 2" key="1">
    <citation type="submission" date="2017-06" db="EMBL/GenBank/DDBJ databases">
        <title>Complete genome of Helicobacter apodemus.</title>
        <authorList>
            <person name="Cho S."/>
        </authorList>
    </citation>
    <scope>NUCLEOTIDE SEQUENCE [LARGE SCALE GENOMIC DNA]</scope>
    <source>
        <strain evidence="2">SNUVETPUB-15-01</strain>
    </source>
</reference>
<dbReference type="EMBL" id="CP021886">
    <property type="protein sequence ID" value="AWI34144.1"/>
    <property type="molecule type" value="Genomic_DNA"/>
</dbReference>
<proteinExistence type="predicted"/>
<accession>A0A2U8FDB3</accession>
<name>A0A2U8FDB3_9HELI</name>
<dbReference type="OrthoDB" id="7058208at2"/>
<evidence type="ECO:0000313" key="2">
    <source>
        <dbReference type="Proteomes" id="UP000244890"/>
    </source>
</evidence>
<dbReference type="KEGG" id="had:CDV25_04720"/>
<protein>
    <submittedName>
        <fullName evidence="1">Uncharacterized protein</fullName>
    </submittedName>
</protein>
<organism evidence="1 2">
    <name type="scientific">Helicobacter apodemus</name>
    <dbReference type="NCBI Taxonomy" id="135569"/>
    <lineage>
        <taxon>Bacteria</taxon>
        <taxon>Pseudomonadati</taxon>
        <taxon>Campylobacterota</taxon>
        <taxon>Epsilonproteobacteria</taxon>
        <taxon>Campylobacterales</taxon>
        <taxon>Helicobacteraceae</taxon>
        <taxon>Helicobacter</taxon>
    </lineage>
</organism>
<evidence type="ECO:0000313" key="1">
    <source>
        <dbReference type="EMBL" id="AWI34144.1"/>
    </source>
</evidence>
<dbReference type="Proteomes" id="UP000244890">
    <property type="component" value="Chromosome"/>
</dbReference>
<sequence>MSNFQRFQHFKEFIEIDYYAYFSKCYFALNAYVKVKFEGNDREKIDQLKEDSTIQNRFKELLNNAIFCSNLKDFKQKLYEAQIKNADNIISFGKVKIQSFQNKDIMENNQPIKKNGITYILKIYSGKDEKISFECKNTRETTLQKEIKCKYSELEKKLNDTKLSKPQRDTIKSCFDKEIQQYNQDLTNTINEIETTKDTENTNYQLIYKGFVEILYQLRNALFHSEIDPKEENVCKVYKLAYLLFKDFICKLPTEDTK</sequence>
<gene>
    <name evidence="1" type="ORF">CDV25_04720</name>
</gene>
<dbReference type="AlphaFoldDB" id="A0A2U8FDB3"/>
<dbReference type="RefSeq" id="WP_108910983.1">
    <property type="nucleotide sequence ID" value="NZ_CP021886.1"/>
</dbReference>